<dbReference type="EMBL" id="JRMP02000012">
    <property type="protein sequence ID" value="TLD93698.1"/>
    <property type="molecule type" value="Genomic_DNA"/>
</dbReference>
<organism evidence="15 16">
    <name type="scientific">Helicobacter saguini</name>
    <dbReference type="NCBI Taxonomy" id="1548018"/>
    <lineage>
        <taxon>Bacteria</taxon>
        <taxon>Pseudomonadati</taxon>
        <taxon>Campylobacterota</taxon>
        <taxon>Epsilonproteobacteria</taxon>
        <taxon>Campylobacterales</taxon>
        <taxon>Helicobacteraceae</taxon>
        <taxon>Helicobacter</taxon>
    </lineage>
</organism>
<keyword evidence="5 10" id="KW-0346">Stress response</keyword>
<evidence type="ECO:0000256" key="10">
    <source>
        <dbReference type="HAMAP-Rule" id="MF_01151"/>
    </source>
</evidence>
<dbReference type="CDD" id="cd00446">
    <property type="entry name" value="GrpE"/>
    <property type="match status" value="1"/>
</dbReference>
<evidence type="ECO:0000256" key="13">
    <source>
        <dbReference type="SAM" id="MobiDB-lite"/>
    </source>
</evidence>
<comment type="subunit">
    <text evidence="3 10">Homodimer.</text>
</comment>
<dbReference type="RefSeq" id="WP_081948263.1">
    <property type="nucleotide sequence ID" value="NZ_JRMP02000012.1"/>
</dbReference>
<dbReference type="GO" id="GO:0005829">
    <property type="term" value="C:cytosol"/>
    <property type="evidence" value="ECO:0007669"/>
    <property type="project" value="TreeGrafter"/>
</dbReference>
<evidence type="ECO:0000256" key="12">
    <source>
        <dbReference type="SAM" id="Coils"/>
    </source>
</evidence>
<dbReference type="InterPro" id="IPR013805">
    <property type="entry name" value="GrpE_CC"/>
</dbReference>
<dbReference type="PANTHER" id="PTHR21237:SF23">
    <property type="entry name" value="GRPE PROTEIN HOMOLOG, MITOCHONDRIAL"/>
    <property type="match status" value="1"/>
</dbReference>
<dbReference type="OrthoDB" id="9789811at2"/>
<evidence type="ECO:0000256" key="4">
    <source>
        <dbReference type="ARBA" id="ARBA00022490"/>
    </source>
</evidence>
<keyword evidence="4 10" id="KW-0963">Cytoplasm</keyword>
<evidence type="ECO:0000313" key="14">
    <source>
        <dbReference type="EMBL" id="MWV70179.1"/>
    </source>
</evidence>
<reference evidence="14 17" key="4">
    <citation type="submission" date="2019-12" db="EMBL/GenBank/DDBJ databases">
        <title>Multi-Generational Helicobacter saguini Isolates.</title>
        <authorList>
            <person name="Mannion A."/>
            <person name="Shen Z."/>
            <person name="Fox J.G."/>
        </authorList>
    </citation>
    <scope>NUCLEOTIDE SEQUENCE [LARGE SCALE GENOMIC DNA]</scope>
    <source>
        <strain evidence="14">16-048</strain>
        <strain evidence="17">16-048 (F4)</strain>
    </source>
</reference>
<dbReference type="NCBIfam" id="NF010738">
    <property type="entry name" value="PRK14140.1"/>
    <property type="match status" value="1"/>
</dbReference>
<dbReference type="PANTHER" id="PTHR21237">
    <property type="entry name" value="GRPE PROTEIN"/>
    <property type="match status" value="1"/>
</dbReference>
<accession>A0A347W6L0</accession>
<evidence type="ECO:0000256" key="3">
    <source>
        <dbReference type="ARBA" id="ARBA00011738"/>
    </source>
</evidence>
<evidence type="ECO:0000256" key="6">
    <source>
        <dbReference type="ARBA" id="ARBA00023186"/>
    </source>
</evidence>
<dbReference type="GO" id="GO:0042803">
    <property type="term" value="F:protein homodimerization activity"/>
    <property type="evidence" value="ECO:0007669"/>
    <property type="project" value="InterPro"/>
</dbReference>
<comment type="function">
    <text evidence="7 10">Participates actively in the response to hyperosmotic and heat shock by preventing the aggregation of stress-denatured proteins, in association with DnaK and GrpE. It is the nucleotide exchange factor for DnaK and may function as a thermosensor. Unfolded proteins bind initially to DnaJ; upon interaction with the DnaJ-bound protein, DnaK hydrolyzes its bound ATP, resulting in the formation of a stable complex. GrpE releases ADP from DnaK; ATP binding to DnaK triggers the release of the substrate protein, thus completing the reaction cycle. Several rounds of ATP-dependent interactions between DnaJ, DnaK and GrpE are required for fully efficient folding.</text>
</comment>
<name>A0A347W6L0_9HELI</name>
<evidence type="ECO:0000313" key="15">
    <source>
        <dbReference type="EMBL" id="TLD93698.1"/>
    </source>
</evidence>
<dbReference type="GO" id="GO:0000774">
    <property type="term" value="F:adenyl-nucleotide exchange factor activity"/>
    <property type="evidence" value="ECO:0007669"/>
    <property type="project" value="InterPro"/>
</dbReference>
<dbReference type="Gene3D" id="2.30.22.10">
    <property type="entry name" value="Head domain of nucleotide exchange factor GrpE"/>
    <property type="match status" value="1"/>
</dbReference>
<feature type="compositionally biased region" description="Basic residues" evidence="13">
    <location>
        <begin position="1"/>
        <end position="10"/>
    </location>
</feature>
<dbReference type="InterPro" id="IPR000740">
    <property type="entry name" value="GrpE"/>
</dbReference>
<reference evidence="15 16" key="1">
    <citation type="journal article" date="2014" name="Genome Announc.">
        <title>Draft genome sequences of eight enterohepatic helicobacter species isolated from both laboratory and wild rodents.</title>
        <authorList>
            <person name="Sheh A."/>
            <person name="Shen Z."/>
            <person name="Fox J.G."/>
        </authorList>
    </citation>
    <scope>NUCLEOTIDE SEQUENCE [LARGE SCALE GENOMIC DNA]</scope>
    <source>
        <strain evidence="15 16">MIT 97-6194</strain>
    </source>
</reference>
<protein>
    <recommendedName>
        <fullName evidence="8 10">Protein GrpE</fullName>
    </recommendedName>
    <alternativeName>
        <fullName evidence="9 10">HSP-70 cofactor</fullName>
    </alternativeName>
</protein>
<dbReference type="InterPro" id="IPR009012">
    <property type="entry name" value="GrpE_head"/>
</dbReference>
<dbReference type="PRINTS" id="PR00773">
    <property type="entry name" value="GRPEPROTEIN"/>
</dbReference>
<evidence type="ECO:0000313" key="17">
    <source>
        <dbReference type="Proteomes" id="UP000477070"/>
    </source>
</evidence>
<evidence type="ECO:0000256" key="1">
    <source>
        <dbReference type="ARBA" id="ARBA00004496"/>
    </source>
</evidence>
<sequence>MAKKDSKKKNVNTEHNDISADDLETTESSESSEQDSKDSNEAIKKAANEYQSVANENVASESSESVESLKAKIKELEDRYLRTHADFENVKKRLERDKNLALEYANEKILKDILPVADTLENALKAAKEFANENDKGAKIAEGIKLTLDKLHKTLSNHGVEIIESKGEPDPNLHHAISQVPHDSKNEGEIADVLQTGYKYKDRTLRPALVSVVKNG</sequence>
<dbReference type="NCBIfam" id="NF010747">
    <property type="entry name" value="PRK14149.1"/>
    <property type="match status" value="1"/>
</dbReference>
<evidence type="ECO:0000256" key="8">
    <source>
        <dbReference type="ARBA" id="ARBA00072274"/>
    </source>
</evidence>
<proteinExistence type="inferred from homology"/>
<feature type="compositionally biased region" description="Acidic residues" evidence="13">
    <location>
        <begin position="19"/>
        <end position="33"/>
    </location>
</feature>
<evidence type="ECO:0000256" key="2">
    <source>
        <dbReference type="ARBA" id="ARBA00009054"/>
    </source>
</evidence>
<evidence type="ECO:0000256" key="7">
    <source>
        <dbReference type="ARBA" id="ARBA00053401"/>
    </source>
</evidence>
<feature type="compositionally biased region" description="Basic and acidic residues" evidence="13">
    <location>
        <begin position="34"/>
        <end position="47"/>
    </location>
</feature>
<dbReference type="Pfam" id="PF01025">
    <property type="entry name" value="GrpE"/>
    <property type="match status" value="1"/>
</dbReference>
<dbReference type="AlphaFoldDB" id="A0A347W6L0"/>
<dbReference type="FunFam" id="2.30.22.10:FF:000001">
    <property type="entry name" value="Protein GrpE"/>
    <property type="match status" value="1"/>
</dbReference>
<reference evidence="15" key="3">
    <citation type="submission" date="2018-04" db="EMBL/GenBank/DDBJ databases">
        <authorList>
            <person name="Sheh A."/>
            <person name="Shen Z."/>
            <person name="Mannion A.J."/>
            <person name="Fox J.G."/>
        </authorList>
    </citation>
    <scope>NUCLEOTIDE SEQUENCE</scope>
    <source>
        <strain evidence="15">MIT 97-6194</strain>
    </source>
</reference>
<feature type="region of interest" description="Disordered" evidence="13">
    <location>
        <begin position="1"/>
        <end position="48"/>
    </location>
</feature>
<reference evidence="15 16" key="2">
    <citation type="journal article" date="2016" name="Infect. Immun.">
        <title>Helicobacter saguini, a Novel Helicobacter Isolated from Cotton-Top Tamarins with Ulcerative Colitis, Has Proinflammatory Properties and Induces Typhlocolitis and Dysplasia in Gnotobiotic IL-10-/- Mice.</title>
        <authorList>
            <person name="Shen Z."/>
            <person name="Mannion A."/>
            <person name="Whary M.T."/>
            <person name="Muthupalani S."/>
            <person name="Sheh A."/>
            <person name="Feng Y."/>
            <person name="Gong G."/>
            <person name="Vandamme P."/>
            <person name="Holcombe H.R."/>
            <person name="Paster B.J."/>
            <person name="Fox J.G."/>
        </authorList>
    </citation>
    <scope>NUCLEOTIDE SEQUENCE [LARGE SCALE GENOMIC DNA]</scope>
    <source>
        <strain evidence="15 16">MIT 97-6194</strain>
    </source>
</reference>
<dbReference type="STRING" id="1548018.LS64_02895"/>
<dbReference type="GO" id="GO:0051082">
    <property type="term" value="F:unfolded protein binding"/>
    <property type="evidence" value="ECO:0007669"/>
    <property type="project" value="TreeGrafter"/>
</dbReference>
<comment type="similarity">
    <text evidence="2 10 11">Belongs to the GrpE family.</text>
</comment>
<dbReference type="GO" id="GO:0006457">
    <property type="term" value="P:protein folding"/>
    <property type="evidence" value="ECO:0007669"/>
    <property type="project" value="InterPro"/>
</dbReference>
<dbReference type="Proteomes" id="UP000477070">
    <property type="component" value="Unassembled WGS sequence"/>
</dbReference>
<dbReference type="HAMAP" id="MF_01151">
    <property type="entry name" value="GrpE"/>
    <property type="match status" value="1"/>
</dbReference>
<dbReference type="SUPFAM" id="SSF51064">
    <property type="entry name" value="Head domain of nucleotide exchange factor GrpE"/>
    <property type="match status" value="1"/>
</dbReference>
<keyword evidence="12" id="KW-0175">Coiled coil</keyword>
<evidence type="ECO:0000256" key="9">
    <source>
        <dbReference type="ARBA" id="ARBA00076414"/>
    </source>
</evidence>
<comment type="subcellular location">
    <subcellularLocation>
        <location evidence="1 10">Cytoplasm</location>
    </subcellularLocation>
</comment>
<evidence type="ECO:0000256" key="11">
    <source>
        <dbReference type="RuleBase" id="RU004478"/>
    </source>
</evidence>
<evidence type="ECO:0000313" key="16">
    <source>
        <dbReference type="Proteomes" id="UP000029714"/>
    </source>
</evidence>
<keyword evidence="6 10" id="KW-0143">Chaperone</keyword>
<keyword evidence="16" id="KW-1185">Reference proteome</keyword>
<comment type="caution">
    <text evidence="15">The sequence shown here is derived from an EMBL/GenBank/DDBJ whole genome shotgun (WGS) entry which is preliminary data.</text>
</comment>
<dbReference type="Gene3D" id="3.90.20.20">
    <property type="match status" value="1"/>
</dbReference>
<dbReference type="Proteomes" id="UP000029714">
    <property type="component" value="Unassembled WGS sequence"/>
</dbReference>
<dbReference type="GO" id="GO:0051087">
    <property type="term" value="F:protein-folding chaperone binding"/>
    <property type="evidence" value="ECO:0007669"/>
    <property type="project" value="InterPro"/>
</dbReference>
<gene>
    <name evidence="10 15" type="primary">grpE</name>
    <name evidence="14" type="ORF">DCO61_09255</name>
    <name evidence="15" type="ORF">LS64_007845</name>
</gene>
<evidence type="ECO:0000256" key="5">
    <source>
        <dbReference type="ARBA" id="ARBA00023016"/>
    </source>
</evidence>
<feature type="coiled-coil region" evidence="12">
    <location>
        <begin position="59"/>
        <end position="93"/>
    </location>
</feature>
<dbReference type="EMBL" id="QBIU01000002">
    <property type="protein sequence ID" value="MWV70179.1"/>
    <property type="molecule type" value="Genomic_DNA"/>
</dbReference>
<dbReference type="SUPFAM" id="SSF58014">
    <property type="entry name" value="Coiled-coil domain of nucleotide exchange factor GrpE"/>
    <property type="match status" value="1"/>
</dbReference>